<keyword evidence="7" id="KW-1185">Reference proteome</keyword>
<dbReference type="PROSITE" id="PS51078">
    <property type="entry name" value="ICLR_ED"/>
    <property type="match status" value="1"/>
</dbReference>
<dbReference type="Gene3D" id="1.10.10.10">
    <property type="entry name" value="Winged helix-like DNA-binding domain superfamily/Winged helix DNA-binding domain"/>
    <property type="match status" value="1"/>
</dbReference>
<organism evidence="6 7">
    <name type="scientific">Xylophilus rhododendri</name>
    <dbReference type="NCBI Taxonomy" id="2697032"/>
    <lineage>
        <taxon>Bacteria</taxon>
        <taxon>Pseudomonadati</taxon>
        <taxon>Pseudomonadota</taxon>
        <taxon>Betaproteobacteria</taxon>
        <taxon>Burkholderiales</taxon>
        <taxon>Xylophilus</taxon>
    </lineage>
</organism>
<dbReference type="InterPro" id="IPR036390">
    <property type="entry name" value="WH_DNA-bd_sf"/>
</dbReference>
<dbReference type="InterPro" id="IPR036388">
    <property type="entry name" value="WH-like_DNA-bd_sf"/>
</dbReference>
<evidence type="ECO:0000256" key="2">
    <source>
        <dbReference type="ARBA" id="ARBA00023125"/>
    </source>
</evidence>
<proteinExistence type="predicted"/>
<dbReference type="Pfam" id="PF09339">
    <property type="entry name" value="HTH_IclR"/>
    <property type="match status" value="1"/>
</dbReference>
<dbReference type="SUPFAM" id="SSF55781">
    <property type="entry name" value="GAF domain-like"/>
    <property type="match status" value="1"/>
</dbReference>
<feature type="domain" description="IclR-ED" evidence="5">
    <location>
        <begin position="78"/>
        <end position="238"/>
    </location>
</feature>
<dbReference type="EMBL" id="CP047650">
    <property type="protein sequence ID" value="QHI98370.1"/>
    <property type="molecule type" value="Genomic_DNA"/>
</dbReference>
<dbReference type="PANTHER" id="PTHR30136:SF39">
    <property type="entry name" value="TRANSCRIPTIONAL REGULATORY PROTEIN"/>
    <property type="match status" value="1"/>
</dbReference>
<dbReference type="AlphaFoldDB" id="A0A857J373"/>
<evidence type="ECO:0000313" key="7">
    <source>
        <dbReference type="Proteomes" id="UP000464787"/>
    </source>
</evidence>
<evidence type="ECO:0000256" key="1">
    <source>
        <dbReference type="ARBA" id="ARBA00023015"/>
    </source>
</evidence>
<evidence type="ECO:0000256" key="3">
    <source>
        <dbReference type="ARBA" id="ARBA00023163"/>
    </source>
</evidence>
<dbReference type="InterPro" id="IPR029016">
    <property type="entry name" value="GAF-like_dom_sf"/>
</dbReference>
<reference evidence="6 7" key="1">
    <citation type="submission" date="2020-01" db="EMBL/GenBank/DDBJ databases">
        <title>Genome sequencing of strain KACC 21265.</title>
        <authorList>
            <person name="Heo J."/>
            <person name="Kim S.-J."/>
            <person name="Kim J.-S."/>
            <person name="Hong S.-B."/>
            <person name="Kwon S.-W."/>
        </authorList>
    </citation>
    <scope>NUCLEOTIDE SEQUENCE [LARGE SCALE GENOMIC DNA]</scope>
    <source>
        <strain evidence="6 7">KACC 21265</strain>
    </source>
</reference>
<dbReference type="InterPro" id="IPR050707">
    <property type="entry name" value="HTH_MetabolicPath_Reg"/>
</dbReference>
<keyword evidence="3" id="KW-0804">Transcription</keyword>
<dbReference type="PANTHER" id="PTHR30136">
    <property type="entry name" value="HELIX-TURN-HELIX TRANSCRIPTIONAL REGULATOR, ICLR FAMILY"/>
    <property type="match status" value="1"/>
</dbReference>
<dbReference type="InterPro" id="IPR014757">
    <property type="entry name" value="Tscrpt_reg_IclR_C"/>
</dbReference>
<evidence type="ECO:0000259" key="4">
    <source>
        <dbReference type="PROSITE" id="PS51077"/>
    </source>
</evidence>
<dbReference type="GO" id="GO:0003700">
    <property type="term" value="F:DNA-binding transcription factor activity"/>
    <property type="evidence" value="ECO:0007669"/>
    <property type="project" value="TreeGrafter"/>
</dbReference>
<dbReference type="RefSeq" id="WP_160551887.1">
    <property type="nucleotide sequence ID" value="NZ_CP047650.1"/>
</dbReference>
<dbReference type="Proteomes" id="UP000464787">
    <property type="component" value="Chromosome"/>
</dbReference>
<evidence type="ECO:0000313" key="6">
    <source>
        <dbReference type="EMBL" id="QHI98370.1"/>
    </source>
</evidence>
<dbReference type="SUPFAM" id="SSF46785">
    <property type="entry name" value="Winged helix' DNA-binding domain"/>
    <property type="match status" value="1"/>
</dbReference>
<dbReference type="Gene3D" id="3.30.450.40">
    <property type="match status" value="2"/>
</dbReference>
<dbReference type="InterPro" id="IPR005471">
    <property type="entry name" value="Tscrpt_reg_IclR_N"/>
</dbReference>
<protein>
    <submittedName>
        <fullName evidence="6">Helix-turn-helix domain-containing protein</fullName>
    </submittedName>
</protein>
<dbReference type="KEGG" id="xyk:GT347_10425"/>
<keyword evidence="1" id="KW-0805">Transcription regulation</keyword>
<sequence>MDTATPNPAAAKTRPVDAALRALKILKVFNHRAPELTLSEISVLTGMVKSTTLRMLLSLIEEGFVTVNASKRYMLGPEVYRLGCCYADSFDLESRIRPRMKALVKDSDECVSFFQRLGSQRMCLFRENSLQVLREHVAEGDTVALDRGAAGRVLIDFEKTNPLESGSHQQRATLPYISHGERNSEIGGLAAPVFSNNKGLIGALAISGPVARLTPERIERLRPLIYATAAELSSLLGSRFYV</sequence>
<keyword evidence="2" id="KW-0238">DNA-binding</keyword>
<feature type="domain" description="HTH iclR-type" evidence="4">
    <location>
        <begin position="16"/>
        <end position="77"/>
    </location>
</feature>
<dbReference type="GO" id="GO:0045892">
    <property type="term" value="P:negative regulation of DNA-templated transcription"/>
    <property type="evidence" value="ECO:0007669"/>
    <property type="project" value="TreeGrafter"/>
</dbReference>
<accession>A0A857J373</accession>
<dbReference type="PROSITE" id="PS51077">
    <property type="entry name" value="HTH_ICLR"/>
    <property type="match status" value="1"/>
</dbReference>
<name>A0A857J373_9BURK</name>
<dbReference type="SMART" id="SM00346">
    <property type="entry name" value="HTH_ICLR"/>
    <property type="match status" value="1"/>
</dbReference>
<evidence type="ECO:0000259" key="5">
    <source>
        <dbReference type="PROSITE" id="PS51078"/>
    </source>
</evidence>
<dbReference type="GO" id="GO:0003677">
    <property type="term" value="F:DNA binding"/>
    <property type="evidence" value="ECO:0007669"/>
    <property type="project" value="UniProtKB-KW"/>
</dbReference>
<gene>
    <name evidence="6" type="ORF">GT347_10425</name>
</gene>
<dbReference type="Pfam" id="PF01614">
    <property type="entry name" value="IclR_C"/>
    <property type="match status" value="1"/>
</dbReference>